<keyword evidence="1" id="KW-0732">Signal</keyword>
<gene>
    <name evidence="2" type="ORF">MBO_01180</name>
</gene>
<accession>A0A066UEE3</accession>
<dbReference type="EMBL" id="AOMT01000005">
    <property type="protein sequence ID" value="KDN25766.1"/>
    <property type="molecule type" value="Genomic_DNA"/>
</dbReference>
<evidence type="ECO:0000256" key="1">
    <source>
        <dbReference type="SAM" id="SignalP"/>
    </source>
</evidence>
<dbReference type="RefSeq" id="WP_036362214.1">
    <property type="nucleotide sequence ID" value="NZ_AOMT01000005.1"/>
</dbReference>
<sequence>MIKRFIGASLFAITLGFSASASAAVDGDACTFKLAANKIYQTSSTAKFTCTTLFNGEALTINEIYSRGYKVVAFSDNASPKELFIIIEKQK</sequence>
<evidence type="ECO:0000313" key="2">
    <source>
        <dbReference type="EMBL" id="KDN25766.1"/>
    </source>
</evidence>
<keyword evidence="3" id="KW-1185">Reference proteome</keyword>
<evidence type="ECO:0000313" key="3">
    <source>
        <dbReference type="Proteomes" id="UP000035860"/>
    </source>
</evidence>
<organism evidence="2 3">
    <name type="scientific">Moraxella bovoculi 237</name>
    <dbReference type="NCBI Taxonomy" id="743974"/>
    <lineage>
        <taxon>Bacteria</taxon>
        <taxon>Pseudomonadati</taxon>
        <taxon>Pseudomonadota</taxon>
        <taxon>Gammaproteobacteria</taxon>
        <taxon>Moraxellales</taxon>
        <taxon>Moraxellaceae</taxon>
        <taxon>Moraxella</taxon>
    </lineage>
</organism>
<proteinExistence type="predicted"/>
<dbReference type="OrthoDB" id="10007326at2"/>
<feature type="chain" id="PRO_5001627147" evidence="1">
    <location>
        <begin position="24"/>
        <end position="91"/>
    </location>
</feature>
<feature type="signal peptide" evidence="1">
    <location>
        <begin position="1"/>
        <end position="23"/>
    </location>
</feature>
<comment type="caution">
    <text evidence="2">The sequence shown here is derived from an EMBL/GenBank/DDBJ whole genome shotgun (WGS) entry which is preliminary data.</text>
</comment>
<protein>
    <submittedName>
        <fullName evidence="2">Uncharacterized protein</fullName>
    </submittedName>
</protein>
<dbReference type="AlphaFoldDB" id="A0A066UEE3"/>
<name>A0A066UEE3_9GAMM</name>
<reference evidence="2 3" key="1">
    <citation type="journal article" date="2014" name="Genome Announc.">
        <title>Draft Genome Sequence of Moraxella bovoculi Strain 237T (ATCC BAA-1259T) Isolated from a Calf with Infectious Bovine Keratoconjunctivitis.</title>
        <authorList>
            <person name="Calcutt M.J."/>
            <person name="Foecking M.F."/>
            <person name="Martin N.T."/>
            <person name="Mhlanga-Mutangadura T."/>
            <person name="Reilly T.J."/>
        </authorList>
    </citation>
    <scope>NUCLEOTIDE SEQUENCE [LARGE SCALE GENOMIC DNA]</scope>
    <source>
        <strain evidence="2 3">237</strain>
    </source>
</reference>
<dbReference type="Proteomes" id="UP000035860">
    <property type="component" value="Unassembled WGS sequence"/>
</dbReference>